<reference evidence="2" key="1">
    <citation type="journal article" date="2020" name="Stud. Mycol.">
        <title>101 Dothideomycetes genomes: a test case for predicting lifestyles and emergence of pathogens.</title>
        <authorList>
            <person name="Haridas S."/>
            <person name="Albert R."/>
            <person name="Binder M."/>
            <person name="Bloem J."/>
            <person name="Labutti K."/>
            <person name="Salamov A."/>
            <person name="Andreopoulos B."/>
            <person name="Baker S."/>
            <person name="Barry K."/>
            <person name="Bills G."/>
            <person name="Bluhm B."/>
            <person name="Cannon C."/>
            <person name="Castanera R."/>
            <person name="Culley D."/>
            <person name="Daum C."/>
            <person name="Ezra D."/>
            <person name="Gonzalez J."/>
            <person name="Henrissat B."/>
            <person name="Kuo A."/>
            <person name="Liang C."/>
            <person name="Lipzen A."/>
            <person name="Lutzoni F."/>
            <person name="Magnuson J."/>
            <person name="Mondo S."/>
            <person name="Nolan M."/>
            <person name="Ohm R."/>
            <person name="Pangilinan J."/>
            <person name="Park H.-J."/>
            <person name="Ramirez L."/>
            <person name="Alfaro M."/>
            <person name="Sun H."/>
            <person name="Tritt A."/>
            <person name="Yoshinaga Y."/>
            <person name="Zwiers L.-H."/>
            <person name="Turgeon B."/>
            <person name="Goodwin S."/>
            <person name="Spatafora J."/>
            <person name="Crous P."/>
            <person name="Grigoriev I."/>
        </authorList>
    </citation>
    <scope>NUCLEOTIDE SEQUENCE</scope>
    <source>
        <strain evidence="2">CBS 115976</strain>
    </source>
</reference>
<dbReference type="PANTHER" id="PTHR15410">
    <property type="entry name" value="HIRA-INTERACTING PROTEIN 3"/>
    <property type="match status" value="1"/>
</dbReference>
<evidence type="ECO:0000256" key="1">
    <source>
        <dbReference type="SAM" id="MobiDB-lite"/>
    </source>
</evidence>
<feature type="compositionally biased region" description="Basic and acidic residues" evidence="1">
    <location>
        <begin position="306"/>
        <end position="317"/>
    </location>
</feature>
<feature type="region of interest" description="Disordered" evidence="1">
    <location>
        <begin position="68"/>
        <end position="317"/>
    </location>
</feature>
<name>A0A6A6UHR2_9PEZI</name>
<dbReference type="Proteomes" id="UP000799302">
    <property type="component" value="Unassembled WGS sequence"/>
</dbReference>
<feature type="region of interest" description="Disordered" evidence="1">
    <location>
        <begin position="389"/>
        <end position="420"/>
    </location>
</feature>
<dbReference type="GO" id="GO:0005634">
    <property type="term" value="C:nucleus"/>
    <property type="evidence" value="ECO:0007669"/>
    <property type="project" value="TreeGrafter"/>
</dbReference>
<feature type="compositionally biased region" description="Acidic residues" evidence="1">
    <location>
        <begin position="186"/>
        <end position="202"/>
    </location>
</feature>
<feature type="compositionally biased region" description="Basic and acidic residues" evidence="1">
    <location>
        <begin position="389"/>
        <end position="410"/>
    </location>
</feature>
<sequence>MAPNAKRIETALRRAIDTFFDEDDQDAMTVTLVRKKAEEKLDLDAGWFKQHAEWNKKSKLFIQEDFARRTEEPEEEDEQFAKELIEEQPKRGRKRASEGIESNTPKKKQKAAPKAKKGTLKAEKVTPAKKVKPMKRAAKSETPDSASELSAEVSASPSTVELLKQSVLAKPTKSTAASRRKATVVEDSEDSDDSDYGSDAEEGATKEEAVDEDAMDVDEDQSPAEERPAKKTPQKSPTPKKATPAKTSVPNSPTIENPDVAVDENLSESDMSVLIDDGPVPKRKKKSSEPKGKKDKTTKPTKPKAATKDTSDPDDAEIKKLQKQLTQCGVRKMWWRELKDFDTPKEKIRHLRQKLKDIGMTGRFSADKASEIKERLELEADLEAVQEYAERHGKRAEEEREKAKPVRDPYEGIELDSEED</sequence>
<dbReference type="PANTHER" id="PTHR15410:SF2">
    <property type="entry name" value="HIRA-INTERACTING PROTEIN 3"/>
    <property type="match status" value="1"/>
</dbReference>
<dbReference type="InterPro" id="IPR037647">
    <property type="entry name" value="HIRIP3"/>
</dbReference>
<feature type="compositionally biased region" description="Basic residues" evidence="1">
    <location>
        <begin position="127"/>
        <end position="137"/>
    </location>
</feature>
<evidence type="ECO:0000313" key="2">
    <source>
        <dbReference type="EMBL" id="KAF2670987.1"/>
    </source>
</evidence>
<feature type="compositionally biased region" description="Basic residues" evidence="1">
    <location>
        <begin position="105"/>
        <end position="119"/>
    </location>
</feature>
<protein>
    <recommendedName>
        <fullName evidence="4">DEK C-terminal domain-containing protein</fullName>
    </recommendedName>
</protein>
<evidence type="ECO:0008006" key="4">
    <source>
        <dbReference type="Google" id="ProtNLM"/>
    </source>
</evidence>
<feature type="compositionally biased region" description="Acidic residues" evidence="1">
    <location>
        <begin position="209"/>
        <end position="223"/>
    </location>
</feature>
<evidence type="ECO:0000313" key="3">
    <source>
        <dbReference type="Proteomes" id="UP000799302"/>
    </source>
</evidence>
<organism evidence="2 3">
    <name type="scientific">Microthyrium microscopicum</name>
    <dbReference type="NCBI Taxonomy" id="703497"/>
    <lineage>
        <taxon>Eukaryota</taxon>
        <taxon>Fungi</taxon>
        <taxon>Dikarya</taxon>
        <taxon>Ascomycota</taxon>
        <taxon>Pezizomycotina</taxon>
        <taxon>Dothideomycetes</taxon>
        <taxon>Dothideomycetes incertae sedis</taxon>
        <taxon>Microthyriales</taxon>
        <taxon>Microthyriaceae</taxon>
        <taxon>Microthyrium</taxon>
    </lineage>
</organism>
<feature type="compositionally biased region" description="Basic and acidic residues" evidence="1">
    <location>
        <begin position="287"/>
        <end position="298"/>
    </location>
</feature>
<feature type="compositionally biased region" description="Low complexity" evidence="1">
    <location>
        <begin position="145"/>
        <end position="158"/>
    </location>
</feature>
<gene>
    <name evidence="2" type="ORF">BT63DRAFT_205513</name>
</gene>
<keyword evidence="3" id="KW-1185">Reference proteome</keyword>
<feature type="compositionally biased region" description="Acidic residues" evidence="1">
    <location>
        <begin position="411"/>
        <end position="420"/>
    </location>
</feature>
<dbReference type="EMBL" id="MU004233">
    <property type="protein sequence ID" value="KAF2670987.1"/>
    <property type="molecule type" value="Genomic_DNA"/>
</dbReference>
<dbReference type="OrthoDB" id="552755at2759"/>
<feature type="compositionally biased region" description="Basic and acidic residues" evidence="1">
    <location>
        <begin position="79"/>
        <end position="98"/>
    </location>
</feature>
<feature type="compositionally biased region" description="Low complexity" evidence="1">
    <location>
        <begin position="234"/>
        <end position="250"/>
    </location>
</feature>
<accession>A0A6A6UHR2</accession>
<proteinExistence type="predicted"/>
<dbReference type="AlphaFoldDB" id="A0A6A6UHR2"/>